<feature type="domain" description="CoA-binding" evidence="4">
    <location>
        <begin position="28"/>
        <end position="122"/>
    </location>
</feature>
<dbReference type="Proteomes" id="UP000006681">
    <property type="component" value="Chromosome"/>
</dbReference>
<accession>E1QR55</accession>
<dbReference type="Pfam" id="PF13607">
    <property type="entry name" value="Succ_CoA_lig"/>
    <property type="match status" value="1"/>
</dbReference>
<evidence type="ECO:0000313" key="6">
    <source>
        <dbReference type="Proteomes" id="UP000006681"/>
    </source>
</evidence>
<dbReference type="HOGENOM" id="CLU_007415_2_3_2"/>
<dbReference type="SUPFAM" id="SSF52210">
    <property type="entry name" value="Succinyl-CoA synthetase domains"/>
    <property type="match status" value="2"/>
</dbReference>
<reference evidence="6" key="2">
    <citation type="journal article" date="2010" name="Stand. Genomic Sci.">
        <title>Complete genome sequence of Vulcanisaeta distributa type strain (IC-017T).</title>
        <authorList>
            <person name="Mavromatis K."/>
            <person name="Sikorski J."/>
            <person name="Pabst E."/>
            <person name="Teshima H."/>
            <person name="Lapidus A."/>
            <person name="Lucas S."/>
            <person name="Nolan M."/>
            <person name="Glavina Del Rio T."/>
            <person name="Cheng J."/>
            <person name="Bruce D."/>
            <person name="Goodwin L."/>
            <person name="Pitluck S."/>
            <person name="Liolios K."/>
            <person name="Ivanova N."/>
            <person name="Mikhailova N."/>
            <person name="Pati A."/>
            <person name="Chen A."/>
            <person name="Palaniappan K."/>
            <person name="Land M."/>
            <person name="Hauser L."/>
            <person name="Chang Y."/>
            <person name="Jeffries C."/>
            <person name="Rohde M."/>
            <person name="Spring S."/>
            <person name="Goker M."/>
            <person name="Wirth R."/>
            <person name="Woyke T."/>
            <person name="Bristow J."/>
            <person name="Eisen J."/>
            <person name="Markowitz V."/>
            <person name="Hugenholtz P."/>
            <person name="Klenk H."/>
            <person name="Kyrpides N."/>
        </authorList>
    </citation>
    <scope>NUCLEOTIDE SEQUENCE [LARGE SCALE GENOMIC DNA]</scope>
    <source>
        <strain evidence="6">DSM 14429 / JCM 11212 / NBRC 100878 / IC-017</strain>
    </source>
</reference>
<evidence type="ECO:0000259" key="4">
    <source>
        <dbReference type="SMART" id="SM00881"/>
    </source>
</evidence>
<keyword evidence="1" id="KW-0436">Ligase</keyword>
<dbReference type="InterPro" id="IPR016102">
    <property type="entry name" value="Succinyl-CoA_synth-like"/>
</dbReference>
<organism evidence="5 6">
    <name type="scientific">Vulcanisaeta distributa (strain DSM 14429 / JCM 11212 / NBRC 100878 / IC-017)</name>
    <dbReference type="NCBI Taxonomy" id="572478"/>
    <lineage>
        <taxon>Archaea</taxon>
        <taxon>Thermoproteota</taxon>
        <taxon>Thermoprotei</taxon>
        <taxon>Thermoproteales</taxon>
        <taxon>Thermoproteaceae</taxon>
        <taxon>Vulcanisaeta</taxon>
    </lineage>
</organism>
<reference evidence="5 6" key="1">
    <citation type="journal article" date="2010" name="Stand. Genomic Sci.">
        <title>Complete genome sequence of Vulcanisaeta distributa type strain (IC-017).</title>
        <authorList>
            <person name="Mavromatis K."/>
            <person name="Sikorski J."/>
            <person name="Pabst E."/>
            <person name="Teshima H."/>
            <person name="Lapidus A."/>
            <person name="Lucas S."/>
            <person name="Nolan M."/>
            <person name="Glavina Del Rio T."/>
            <person name="Cheng J.F."/>
            <person name="Bruce D."/>
            <person name="Goodwin L."/>
            <person name="Pitluck S."/>
            <person name="Liolios K."/>
            <person name="Ivanova N."/>
            <person name="Mikhailova N."/>
            <person name="Pati A."/>
            <person name="Chen A."/>
            <person name="Palaniappan K."/>
            <person name="Land M."/>
            <person name="Hauser L."/>
            <person name="Chang Y.J."/>
            <person name="Jeffries C.D."/>
            <person name="Rohde M."/>
            <person name="Spring S."/>
            <person name="Goker M."/>
            <person name="Wirth R."/>
            <person name="Woyke T."/>
            <person name="Bristow J."/>
            <person name="Eisen J.A."/>
            <person name="Markowitz V."/>
            <person name="Hugenholtz P."/>
            <person name="Klenk H.P."/>
            <person name="Kyrpides N.C."/>
        </authorList>
    </citation>
    <scope>NUCLEOTIDE SEQUENCE [LARGE SCALE GENOMIC DNA]</scope>
    <source>
        <strain evidence="6">DSM 14429 / JCM 11212 / NBRC 100878 / IC-017</strain>
    </source>
</reference>
<protein>
    <submittedName>
        <fullName evidence="5">CoA-binding domain protein</fullName>
    </submittedName>
</protein>
<keyword evidence="3" id="KW-0067">ATP-binding</keyword>
<dbReference type="Gene3D" id="3.40.50.720">
    <property type="entry name" value="NAD(P)-binding Rossmann-like Domain"/>
    <property type="match status" value="1"/>
</dbReference>
<dbReference type="InterPro" id="IPR003781">
    <property type="entry name" value="CoA-bd"/>
</dbReference>
<dbReference type="EMBL" id="CP002100">
    <property type="protein sequence ID" value="ADN51745.1"/>
    <property type="molecule type" value="Genomic_DNA"/>
</dbReference>
<sequence>MEEQKQQPQEAKAVSEASLTITSPLDLLFNPRSVAIIGATPRENSVGGVITKNLLTKFKGKVYLVNPKYDEVNGIKYYKSILDIQDNIDLAVIVVPAPAVPKVADECARKGVKVAIIISGGFSEVGEEGAKLEEELRKVVQNRIRVLGPNCIGVYNAFNGLDTFFLPEDRMGRPKPGPVALISQSGAVAGAILDWAARRNIGVGLAVNYGNKLDINEAELLEYFARDSRVKVIVMYMEGLKYPGEGKKLLEVMKEVSSVKPLVVYKAGRTRAATGAVKSHTAALAGNYEIYRAMLRQANVIEADNLTDAFDMAKALATQPLPRGNRVLVITDSGGMGIQSVDALDMRGLQVPELSESLQEILRKQLPPLAVTRNPIDLTGSATDAMYKFVLDTVLPTSYVDMALIIALMQIPGLTANLGNYIIEAKRFNKPIVVVSFGGNEYVAKFESYLEENGIPVYHAPHRAAKALWALYEYSKIKGAAKEWW</sequence>
<dbReference type="InterPro" id="IPR032875">
    <property type="entry name" value="Succ_CoA_lig_flav_dom"/>
</dbReference>
<dbReference type="SUPFAM" id="SSF51735">
    <property type="entry name" value="NAD(P)-binding Rossmann-fold domains"/>
    <property type="match status" value="1"/>
</dbReference>
<dbReference type="InterPro" id="IPR036291">
    <property type="entry name" value="NAD(P)-bd_dom_sf"/>
</dbReference>
<dbReference type="InterPro" id="IPR051538">
    <property type="entry name" value="Acyl-CoA_Synth/Transferase"/>
</dbReference>
<gene>
    <name evidence="5" type="ordered locus">Vdis_2378</name>
</gene>
<dbReference type="SMART" id="SM00881">
    <property type="entry name" value="CoA_binding"/>
    <property type="match status" value="1"/>
</dbReference>
<dbReference type="GeneID" id="9753334"/>
<dbReference type="InterPro" id="IPR043938">
    <property type="entry name" value="Ligase_CoA_dom"/>
</dbReference>
<name>E1QR55_VULDI</name>
<evidence type="ECO:0000256" key="3">
    <source>
        <dbReference type="ARBA" id="ARBA00022840"/>
    </source>
</evidence>
<dbReference type="PANTHER" id="PTHR43334:SF2">
    <property type="entry name" value="ACETATE--COA LIGASE [ADP-FORMING]"/>
    <property type="match status" value="1"/>
</dbReference>
<dbReference type="Pfam" id="PF19045">
    <property type="entry name" value="Ligase_CoA_2"/>
    <property type="match status" value="1"/>
</dbReference>
<proteinExistence type="predicted"/>
<dbReference type="KEGG" id="vdi:Vdis_2378"/>
<evidence type="ECO:0000313" key="5">
    <source>
        <dbReference type="EMBL" id="ADN51745.1"/>
    </source>
</evidence>
<dbReference type="AlphaFoldDB" id="E1QR55"/>
<keyword evidence="6" id="KW-1185">Reference proteome</keyword>
<dbReference type="STRING" id="572478.Vdis_2378"/>
<evidence type="ECO:0000256" key="2">
    <source>
        <dbReference type="ARBA" id="ARBA00022741"/>
    </source>
</evidence>
<dbReference type="Gene3D" id="3.40.50.261">
    <property type="entry name" value="Succinyl-CoA synthetase domains"/>
    <property type="match status" value="2"/>
</dbReference>
<evidence type="ECO:0000256" key="1">
    <source>
        <dbReference type="ARBA" id="ARBA00022598"/>
    </source>
</evidence>
<dbReference type="GO" id="GO:0005524">
    <property type="term" value="F:ATP binding"/>
    <property type="evidence" value="ECO:0007669"/>
    <property type="project" value="UniProtKB-KW"/>
</dbReference>
<dbReference type="RefSeq" id="WP_013337470.1">
    <property type="nucleotide sequence ID" value="NC_014537.1"/>
</dbReference>
<dbReference type="PANTHER" id="PTHR43334">
    <property type="entry name" value="ACETATE--COA LIGASE [ADP-FORMING]"/>
    <property type="match status" value="1"/>
</dbReference>
<dbReference type="GO" id="GO:0043758">
    <property type="term" value="F:acetate-CoA ligase (ADP-forming) activity"/>
    <property type="evidence" value="ECO:0007669"/>
    <property type="project" value="InterPro"/>
</dbReference>
<keyword evidence="2" id="KW-0547">Nucleotide-binding</keyword>
<dbReference type="Pfam" id="PF13380">
    <property type="entry name" value="CoA_binding_2"/>
    <property type="match status" value="1"/>
</dbReference>
<dbReference type="eggNOG" id="arCOG01340">
    <property type="taxonomic scope" value="Archaea"/>
</dbReference>